<keyword evidence="2 4" id="KW-0819">tRNA processing</keyword>
<keyword evidence="4" id="KW-0963">Cytoplasm</keyword>
<dbReference type="Proteomes" id="UP000743107">
    <property type="component" value="Unassembled WGS sequence"/>
</dbReference>
<protein>
    <recommendedName>
        <fullName evidence="4">tRNA(Met) cytidine acetate ligase</fullName>
        <ecNumber evidence="4">6.3.4.-</ecNumber>
    </recommendedName>
</protein>
<comment type="subcellular location">
    <subcellularLocation>
        <location evidence="4">Cytoplasm</location>
    </subcellularLocation>
</comment>
<evidence type="ECO:0000313" key="6">
    <source>
        <dbReference type="EMBL" id="MBF7126720.1"/>
    </source>
</evidence>
<evidence type="ECO:0000256" key="4">
    <source>
        <dbReference type="HAMAP-Rule" id="MF_01539"/>
    </source>
</evidence>
<feature type="binding site" evidence="4">
    <location>
        <position position="145"/>
    </location>
    <ligand>
        <name>ATP</name>
        <dbReference type="ChEBI" id="CHEBI:30616"/>
    </ligand>
</feature>
<dbReference type="GO" id="GO:0005737">
    <property type="term" value="C:cytoplasm"/>
    <property type="evidence" value="ECO:0007669"/>
    <property type="project" value="UniProtKB-SubCell"/>
</dbReference>
<evidence type="ECO:0000313" key="8">
    <source>
        <dbReference type="Proteomes" id="UP000743107"/>
    </source>
</evidence>
<dbReference type="PANTHER" id="PTHR37825">
    <property type="entry name" value="TRNA(MET) CYTIDINE ACETATE LIGASE"/>
    <property type="match status" value="1"/>
</dbReference>
<accession>A0A6L5A4G0</accession>
<dbReference type="PANTHER" id="PTHR37825:SF1">
    <property type="entry name" value="TRNA(MET) CYTIDINE ACETATE LIGASE"/>
    <property type="match status" value="1"/>
</dbReference>
<feature type="binding site" evidence="4">
    <location>
        <position position="101"/>
    </location>
    <ligand>
        <name>ATP</name>
        <dbReference type="ChEBI" id="CHEBI:30616"/>
    </ligand>
</feature>
<dbReference type="GO" id="GO:0006400">
    <property type="term" value="P:tRNA modification"/>
    <property type="evidence" value="ECO:0007669"/>
    <property type="project" value="UniProtKB-UniRule"/>
</dbReference>
<evidence type="ECO:0000256" key="2">
    <source>
        <dbReference type="ARBA" id="ARBA00022694"/>
    </source>
</evidence>
<feature type="binding site" evidence="4">
    <location>
        <position position="170"/>
    </location>
    <ligand>
        <name>ATP</name>
        <dbReference type="ChEBI" id="CHEBI:30616"/>
    </ligand>
</feature>
<reference evidence="6" key="4">
    <citation type="submission" date="2020-11" db="EMBL/GenBank/DDBJ databases">
        <title>Antibiotic susceptibility profiles of Pediococcus pentosaceus from various origins and their implications for the safety assessment of strains with food-technology applications.</title>
        <authorList>
            <person name="Shani N."/>
            <person name="Oberhaensli S."/>
            <person name="Arias E."/>
        </authorList>
    </citation>
    <scope>NUCLEOTIDE SEQUENCE</scope>
    <source>
        <strain evidence="6">FAM 19164</strain>
    </source>
</reference>
<dbReference type="EMBL" id="WENB01000001">
    <property type="protein sequence ID" value="KAF0414829.1"/>
    <property type="molecule type" value="Genomic_DNA"/>
</dbReference>
<reference evidence="5" key="1">
    <citation type="submission" date="2019-10" db="EMBL/GenBank/DDBJ databases">
        <authorList>
            <person name="Irmler S."/>
            <person name="Berthoud H."/>
            <person name="Roetschi A."/>
            <person name="Arias E."/>
            <person name="Shani N."/>
            <person name="Wuethrich D."/>
            <person name="Bruggmann R."/>
        </authorList>
    </citation>
    <scope>NUCLEOTIDE SEQUENCE</scope>
    <source>
        <strain evidence="5">FAM13073</strain>
    </source>
</reference>
<comment type="similarity">
    <text evidence="4">Belongs to the TmcAL family.</text>
</comment>
<evidence type="ECO:0000256" key="1">
    <source>
        <dbReference type="ARBA" id="ARBA00022598"/>
    </source>
</evidence>
<dbReference type="GO" id="GO:0005524">
    <property type="term" value="F:ATP binding"/>
    <property type="evidence" value="ECO:0007669"/>
    <property type="project" value="UniProtKB-KW"/>
</dbReference>
<keyword evidence="5" id="KW-0808">Transferase</keyword>
<feature type="binding site" evidence="4">
    <location>
        <begin position="7"/>
        <end position="20"/>
    </location>
    <ligand>
        <name>ATP</name>
        <dbReference type="ChEBI" id="CHEBI:30616"/>
    </ligand>
</feature>
<keyword evidence="1 4" id="KW-0436">Ligase</keyword>
<proteinExistence type="inferred from homology"/>
<dbReference type="NCBIfam" id="TIGR00125">
    <property type="entry name" value="cyt_tran_rel"/>
    <property type="match status" value="1"/>
</dbReference>
<keyword evidence="7" id="KW-1185">Reference proteome</keyword>
<keyword evidence="3 4" id="KW-0694">RNA-binding</keyword>
<keyword evidence="4" id="KW-0547">Nucleotide-binding</keyword>
<evidence type="ECO:0000313" key="5">
    <source>
        <dbReference type="EMBL" id="KAF0414829.1"/>
    </source>
</evidence>
<dbReference type="Gene3D" id="3.40.50.620">
    <property type="entry name" value="HUPs"/>
    <property type="match status" value="1"/>
</dbReference>
<dbReference type="Proteomes" id="UP000472573">
    <property type="component" value="Unassembled WGS sequence"/>
</dbReference>
<dbReference type="Pfam" id="PF05636">
    <property type="entry name" value="HIGH_NTase1"/>
    <property type="match status" value="1"/>
</dbReference>
<dbReference type="SUPFAM" id="SSF52374">
    <property type="entry name" value="Nucleotidylyl transferase"/>
    <property type="match status" value="1"/>
</dbReference>
<dbReference type="AlphaFoldDB" id="A0A6L5A4G0"/>
<dbReference type="GO" id="GO:0000049">
    <property type="term" value="F:tRNA binding"/>
    <property type="evidence" value="ECO:0007669"/>
    <property type="project" value="UniProtKB-KW"/>
</dbReference>
<dbReference type="EC" id="6.3.4.-" evidence="4"/>
<dbReference type="HAMAP" id="MF_01539">
    <property type="entry name" value="TmcAL"/>
    <property type="match status" value="1"/>
</dbReference>
<evidence type="ECO:0000313" key="7">
    <source>
        <dbReference type="Proteomes" id="UP000472573"/>
    </source>
</evidence>
<dbReference type="GO" id="GO:0016779">
    <property type="term" value="F:nucleotidyltransferase activity"/>
    <property type="evidence" value="ECO:0007669"/>
    <property type="project" value="UniProtKB-KW"/>
</dbReference>
<evidence type="ECO:0000256" key="3">
    <source>
        <dbReference type="ARBA" id="ARBA00022884"/>
    </source>
</evidence>
<dbReference type="InterPro" id="IPR004821">
    <property type="entry name" value="Cyt_trans-like"/>
</dbReference>
<organism evidence="6 8">
    <name type="scientific">Pediococcus pentosaceus</name>
    <dbReference type="NCBI Taxonomy" id="1255"/>
    <lineage>
        <taxon>Bacteria</taxon>
        <taxon>Bacillati</taxon>
        <taxon>Bacillota</taxon>
        <taxon>Bacilli</taxon>
        <taxon>Lactobacillales</taxon>
        <taxon>Lactobacillaceae</taxon>
        <taxon>Pediococcus</taxon>
    </lineage>
</organism>
<comment type="caution">
    <text evidence="6">The sequence shown here is derived from an EMBL/GenBank/DDBJ whole genome shotgun (WGS) entry which is preliminary data.</text>
</comment>
<dbReference type="InterPro" id="IPR008513">
    <property type="entry name" value="tRNA(Met)_cyd_acetate_ligase"/>
</dbReference>
<comment type="caution">
    <text evidence="4">Lacks conserved residue(s) required for the propagation of feature annotation.</text>
</comment>
<reference evidence="5" key="2">
    <citation type="submission" date="2019-12" db="EMBL/GenBank/DDBJ databases">
        <title>SpeciesPrimer: A bioinformatics pipeline dedicated to the design of qPCR primers for the quantification of bacterial species.</title>
        <authorList>
            <person name="Dreier M."/>
            <person name="Berthoud H."/>
            <person name="Shani N."/>
            <person name="Wechsler D."/>
            <person name="Junier P."/>
        </authorList>
    </citation>
    <scope>NUCLEOTIDE SEQUENCE</scope>
    <source>
        <strain evidence="5">FAM13073</strain>
    </source>
</reference>
<keyword evidence="4" id="KW-0067">ATP-binding</keyword>
<name>A0A6L5A4G0_PEDPE</name>
<dbReference type="InterPro" id="IPR014729">
    <property type="entry name" value="Rossmann-like_a/b/a_fold"/>
</dbReference>
<keyword evidence="5" id="KW-0548">Nucleotidyltransferase</keyword>
<dbReference type="RefSeq" id="WP_060743732.1">
    <property type="nucleotide sequence ID" value="NZ_CP023655.1"/>
</dbReference>
<keyword evidence="4" id="KW-0820">tRNA-binding</keyword>
<dbReference type="GO" id="GO:0016879">
    <property type="term" value="F:ligase activity, forming carbon-nitrogen bonds"/>
    <property type="evidence" value="ECO:0007669"/>
    <property type="project" value="UniProtKB-UniRule"/>
</dbReference>
<dbReference type="EMBL" id="JADOFV010000001">
    <property type="protein sequence ID" value="MBF7126720.1"/>
    <property type="molecule type" value="Genomic_DNA"/>
</dbReference>
<reference evidence="7" key="3">
    <citation type="submission" date="2020-03" db="EMBL/GenBank/DDBJ databases">
        <title>SpeciesPrimer: A bioinformatics pipeline dedicated to the design of qPCR primers for the quantification of bacterial species.</title>
        <authorList>
            <person name="Dreier M."/>
            <person name="Berthoud H."/>
            <person name="Shani N."/>
            <person name="Wechsler D."/>
            <person name="Junier P."/>
        </authorList>
    </citation>
    <scope>NUCLEOTIDE SEQUENCE [LARGE SCALE GENOMIC DNA]</scope>
    <source>
        <strain evidence="7">FAM13073</strain>
    </source>
</reference>
<gene>
    <name evidence="4" type="primary">tmcAL</name>
    <name evidence="5" type="ORF">GBO79_00460</name>
    <name evidence="6" type="ORF">ITQ97_02560</name>
</gene>
<comment type="function">
    <text evidence="4">Catalyzes the formation of N(4)-acetylcytidine (ac(4)C) at the wobble position of elongator tRNA(Met), using acetate and ATP as substrates. First activates an acetate ion to form acetyladenylate (Ac-AMP) and then transfers the acetyl group to tRNA to form ac(4)C34.</text>
</comment>
<sequence length="366" mass="41634">MQACAVIAEFNPFHNGHQYLLEQARKVTKADLVIVIMSGNFVQRGEPALINKWERARVAIDCGADLVVEIPTEYAIDSAKEFAHAGVQIAQKLGASFLAFGSENPDLDFENESKILDRQFDQRAKKYNQNFAAQLFDDTAITNSNDILGINYAYWNSKSKRSLQLIPLQREQADHRDTEIKGSIASASAIRRAALEQSEYFNAVPNASLKAIRNAKLTSWEDFWIMLNYRLLTSTPQELRHIKGITEGFENRILNLVDKSSSFTELMQKLKTKRYTYTRIQRSLTNILLNIQATPFNLTKTRLLATNQLGRIFIREAALGSVVMTKVTKEDFENNYAITKRADDLYQLVSPYQWGKGPIIKKNVKE</sequence>
<comment type="catalytic activity">
    <reaction evidence="4">
        <text>cytidine(34) in elongator tRNA(Met) + acetate + ATP = N(4)-acetylcytidine(34) in elongator tRNA(Met) + AMP + diphosphate</text>
        <dbReference type="Rhea" id="RHEA:58144"/>
        <dbReference type="Rhea" id="RHEA-COMP:10693"/>
        <dbReference type="Rhea" id="RHEA-COMP:10694"/>
        <dbReference type="ChEBI" id="CHEBI:30089"/>
        <dbReference type="ChEBI" id="CHEBI:30616"/>
        <dbReference type="ChEBI" id="CHEBI:33019"/>
        <dbReference type="ChEBI" id="CHEBI:74900"/>
        <dbReference type="ChEBI" id="CHEBI:82748"/>
        <dbReference type="ChEBI" id="CHEBI:456215"/>
    </reaction>
</comment>